<evidence type="ECO:0000313" key="2">
    <source>
        <dbReference type="Proteomes" id="UP000257109"/>
    </source>
</evidence>
<dbReference type="Proteomes" id="UP000257109">
    <property type="component" value="Unassembled WGS sequence"/>
</dbReference>
<comment type="caution">
    <text evidence="1">The sequence shown here is derived from an EMBL/GenBank/DDBJ whole genome shotgun (WGS) entry which is preliminary data.</text>
</comment>
<reference evidence="1" key="1">
    <citation type="submission" date="2018-05" db="EMBL/GenBank/DDBJ databases">
        <title>Draft genome of Mucuna pruriens seed.</title>
        <authorList>
            <person name="Nnadi N.E."/>
            <person name="Vos R."/>
            <person name="Hasami M.H."/>
            <person name="Devisetty U.K."/>
            <person name="Aguiy J.C."/>
        </authorList>
    </citation>
    <scope>NUCLEOTIDE SEQUENCE [LARGE SCALE GENOMIC DNA]</scope>
    <source>
        <strain evidence="1">JCA_2017</strain>
    </source>
</reference>
<dbReference type="AlphaFoldDB" id="A0A371HCC6"/>
<dbReference type="PANTHER" id="PTHR32108">
    <property type="entry name" value="DNA-DIRECTED RNA POLYMERASE SUBUNIT ALPHA"/>
    <property type="match status" value="1"/>
</dbReference>
<organism evidence="1 2">
    <name type="scientific">Mucuna pruriens</name>
    <name type="common">Velvet bean</name>
    <name type="synonym">Dolichos pruriens</name>
    <dbReference type="NCBI Taxonomy" id="157652"/>
    <lineage>
        <taxon>Eukaryota</taxon>
        <taxon>Viridiplantae</taxon>
        <taxon>Streptophyta</taxon>
        <taxon>Embryophyta</taxon>
        <taxon>Tracheophyta</taxon>
        <taxon>Spermatophyta</taxon>
        <taxon>Magnoliopsida</taxon>
        <taxon>eudicotyledons</taxon>
        <taxon>Gunneridae</taxon>
        <taxon>Pentapetalae</taxon>
        <taxon>rosids</taxon>
        <taxon>fabids</taxon>
        <taxon>Fabales</taxon>
        <taxon>Fabaceae</taxon>
        <taxon>Papilionoideae</taxon>
        <taxon>50 kb inversion clade</taxon>
        <taxon>NPAAA clade</taxon>
        <taxon>indigoferoid/millettioid clade</taxon>
        <taxon>Phaseoleae</taxon>
        <taxon>Mucuna</taxon>
    </lineage>
</organism>
<feature type="non-terminal residue" evidence="1">
    <location>
        <position position="1"/>
    </location>
</feature>
<name>A0A371HCC6_MUCPR</name>
<dbReference type="PANTHER" id="PTHR32108:SF5">
    <property type="entry name" value="DYNACTIN SUBUNIT 1-LIKE"/>
    <property type="match status" value="1"/>
</dbReference>
<proteinExistence type="predicted"/>
<protein>
    <submittedName>
        <fullName evidence="1">Uncharacterized protein</fullName>
    </submittedName>
</protein>
<gene>
    <name evidence="1" type="ORF">CR513_16358</name>
</gene>
<keyword evidence="2" id="KW-1185">Reference proteome</keyword>
<dbReference type="EMBL" id="QJKJ01002990">
    <property type="protein sequence ID" value="RDY00459.1"/>
    <property type="molecule type" value="Genomic_DNA"/>
</dbReference>
<accession>A0A371HCC6</accession>
<evidence type="ECO:0000313" key="1">
    <source>
        <dbReference type="EMBL" id="RDY00459.1"/>
    </source>
</evidence>
<sequence>MTYTELLTHLIQNSLVVHFTLKPLQPPYPKNYDSNAKCDYPVGTIGHTTKRCWGLKHKGTSMNVIEKNGPIGEAKS</sequence>